<dbReference type="Proteomes" id="UP000238565">
    <property type="component" value="Unassembled WGS sequence"/>
</dbReference>
<protein>
    <submittedName>
        <fullName evidence="2">Uncharacterized protein</fullName>
    </submittedName>
</protein>
<evidence type="ECO:0000256" key="1">
    <source>
        <dbReference type="SAM" id="Phobius"/>
    </source>
</evidence>
<evidence type="ECO:0000313" key="2">
    <source>
        <dbReference type="EMBL" id="PPZ91384.1"/>
    </source>
</evidence>
<organism evidence="2 3">
    <name type="scientific">Cloacibacterium normanense</name>
    <dbReference type="NCBI Taxonomy" id="237258"/>
    <lineage>
        <taxon>Bacteria</taxon>
        <taxon>Pseudomonadati</taxon>
        <taxon>Bacteroidota</taxon>
        <taxon>Flavobacteriia</taxon>
        <taxon>Flavobacteriales</taxon>
        <taxon>Weeksellaceae</taxon>
    </lineage>
</organism>
<reference evidence="2 3" key="1">
    <citation type="submission" date="2018-02" db="EMBL/GenBank/DDBJ databases">
        <title>Draft genome sequence of bacterial isolates from marine environment.</title>
        <authorList>
            <person name="Singh S.K."/>
            <person name="Hill R."/>
            <person name="Major S."/>
            <person name="Cai H."/>
            <person name="Li Y."/>
        </authorList>
    </citation>
    <scope>NUCLEOTIDE SEQUENCE [LARGE SCALE GENOMIC DNA]</scope>
    <source>
        <strain evidence="2 3">IMET F</strain>
    </source>
</reference>
<keyword evidence="1" id="KW-0812">Transmembrane</keyword>
<sequence length="221" mass="26942">MRRFRKFPKTFIPKTSKMKHKKLKILIIVWIFLILINYYYMPYFILPLVWLLNVLVLLVIVLIQMIKIFKERKNISRQRIVIFISVSLITFFSFYKFYGIPNLFIEKLDWIILKEKRKDIVSDVKKGILKSNVSWNNVVCELPFEFPVVSNGGNDIWISKNKTNQKYTVKFWVFRNFFDSPSTYLIYTEDDQNIKYYNEKIKNDPERNWKIDNNWYRIFGD</sequence>
<keyword evidence="1" id="KW-0472">Membrane</keyword>
<evidence type="ECO:0000313" key="3">
    <source>
        <dbReference type="Proteomes" id="UP000238565"/>
    </source>
</evidence>
<feature type="transmembrane region" description="Helical" evidence="1">
    <location>
        <begin position="23"/>
        <end position="41"/>
    </location>
</feature>
<feature type="transmembrane region" description="Helical" evidence="1">
    <location>
        <begin position="80"/>
        <end position="98"/>
    </location>
</feature>
<accession>A0A2S7I4B8</accession>
<gene>
    <name evidence="2" type="ORF">C3729_08125</name>
</gene>
<comment type="caution">
    <text evidence="2">The sequence shown here is derived from an EMBL/GenBank/DDBJ whole genome shotgun (WGS) entry which is preliminary data.</text>
</comment>
<dbReference type="EMBL" id="PTPZ01000004">
    <property type="protein sequence ID" value="PPZ91384.1"/>
    <property type="molecule type" value="Genomic_DNA"/>
</dbReference>
<keyword evidence="1" id="KW-1133">Transmembrane helix</keyword>
<proteinExistence type="predicted"/>
<name>A0A2S7I4B8_9FLAO</name>
<feature type="transmembrane region" description="Helical" evidence="1">
    <location>
        <begin position="47"/>
        <end position="68"/>
    </location>
</feature>
<dbReference type="AlphaFoldDB" id="A0A2S7I4B8"/>